<evidence type="ECO:0000256" key="8">
    <source>
        <dbReference type="ARBA" id="ARBA00023136"/>
    </source>
</evidence>
<reference evidence="10 11" key="1">
    <citation type="submission" date="2017-11" db="EMBL/GenBank/DDBJ databases">
        <title>De novo assembly and phasing of dikaryotic genomes from two isolates of Puccinia coronata f. sp. avenae, the causal agent of oat crown rust.</title>
        <authorList>
            <person name="Miller M.E."/>
            <person name="Zhang Y."/>
            <person name="Omidvar V."/>
            <person name="Sperschneider J."/>
            <person name="Schwessinger B."/>
            <person name="Raley C."/>
            <person name="Palmer J.M."/>
            <person name="Garnica D."/>
            <person name="Upadhyaya N."/>
            <person name="Rathjen J."/>
            <person name="Taylor J.M."/>
            <person name="Park R.F."/>
            <person name="Dodds P.N."/>
            <person name="Hirsch C.D."/>
            <person name="Kianian S.F."/>
            <person name="Figueroa M."/>
        </authorList>
    </citation>
    <scope>NUCLEOTIDE SEQUENCE [LARGE SCALE GENOMIC DNA]</scope>
    <source>
        <strain evidence="10">12SD80</strain>
    </source>
</reference>
<evidence type="ECO:0000256" key="5">
    <source>
        <dbReference type="ARBA" id="ARBA00022729"/>
    </source>
</evidence>
<organism evidence="10 11">
    <name type="scientific">Puccinia coronata f. sp. avenae</name>
    <dbReference type="NCBI Taxonomy" id="200324"/>
    <lineage>
        <taxon>Eukaryota</taxon>
        <taxon>Fungi</taxon>
        <taxon>Dikarya</taxon>
        <taxon>Basidiomycota</taxon>
        <taxon>Pucciniomycotina</taxon>
        <taxon>Pucciniomycetes</taxon>
        <taxon>Pucciniales</taxon>
        <taxon>Pucciniaceae</taxon>
        <taxon>Puccinia</taxon>
    </lineage>
</organism>
<dbReference type="GO" id="GO:0005789">
    <property type="term" value="C:endoplasmic reticulum membrane"/>
    <property type="evidence" value="ECO:0007669"/>
    <property type="project" value="UniProtKB-SubCell"/>
</dbReference>
<feature type="region of interest" description="Disordered" evidence="9">
    <location>
        <begin position="45"/>
        <end position="79"/>
    </location>
</feature>
<evidence type="ECO:0000313" key="10">
    <source>
        <dbReference type="EMBL" id="PLW13933.1"/>
    </source>
</evidence>
<dbReference type="AlphaFoldDB" id="A0A2N5SL22"/>
<evidence type="ECO:0000256" key="6">
    <source>
        <dbReference type="ARBA" id="ARBA00022824"/>
    </source>
</evidence>
<evidence type="ECO:0000256" key="4">
    <source>
        <dbReference type="ARBA" id="ARBA00022692"/>
    </source>
</evidence>
<proteinExistence type="inferred from homology"/>
<keyword evidence="8" id="KW-0472">Membrane</keyword>
<dbReference type="Pfam" id="PF21203">
    <property type="entry name" value="ECM10"/>
    <property type="match status" value="1"/>
</dbReference>
<keyword evidence="4" id="KW-0812">Transmembrane</keyword>
<keyword evidence="7" id="KW-1133">Transmembrane helix</keyword>
<evidence type="ECO:0000256" key="1">
    <source>
        <dbReference type="ARBA" id="ARBA00004115"/>
    </source>
</evidence>
<accession>A0A2N5SL22</accession>
<sequence>MKPAKKAGSLFLSLAVVTRGREAGWVTHVRSRSKAERALLRQVPRTLCPGPRGAPGTRSSAHPGGPQPPEGCNHTHSRLQQNSRYAREMVTRSMHTRLSNRQRPSRCGSLVMTVCLLATILETCGASPRSSYGVFHRLGPSGVTTSAGWQKRGVLEISWAAGAATPDHPDQRLQFNVSSFVKTSDPLQIPDAVAAADLAAWQYQVSLVPQDSTGLPGEAGRPDTGFAMSAIPLVRAQDTQRHLAAKKKKGVLFIFFSFLFEMANVHGPSFLCEFWVGHVQCAFEGDGTSGAVAVSEYLNIWVRPAGWSDRGEGAGEQQQQQQQQSMHNLQLDLLGIQWSSSLAASPSIVACDTPVLASSTPDGSDGNDNDNDGAGRRLQDRLQATAVRLASHHAQSNIKVSVRRPERLPEPILTPHMVQKAPEFLPDGTVKPPVQEKGWLAKYWMYILPLVLMLVLGGGPPPPEESAAAEGGGGVGGGGGDQ</sequence>
<protein>
    <recommendedName>
        <fullName evidence="3">ER membrane protein complex subunit 10</fullName>
    </recommendedName>
</protein>
<comment type="similarity">
    <text evidence="2">Belongs to the EMC10 family.</text>
</comment>
<feature type="compositionally biased region" description="Gly residues" evidence="9">
    <location>
        <begin position="470"/>
        <end position="482"/>
    </location>
</feature>
<feature type="region of interest" description="Disordered" evidence="9">
    <location>
        <begin position="355"/>
        <end position="375"/>
    </location>
</feature>
<feature type="region of interest" description="Disordered" evidence="9">
    <location>
        <begin position="460"/>
        <end position="482"/>
    </location>
</feature>
<dbReference type="PANTHER" id="PTHR21397:SF4">
    <property type="entry name" value="ER MEMBRANE PROTEIN COMPLEX SUBUNIT 10"/>
    <property type="match status" value="1"/>
</dbReference>
<dbReference type="Proteomes" id="UP000235392">
    <property type="component" value="Unassembled WGS sequence"/>
</dbReference>
<evidence type="ECO:0000313" key="11">
    <source>
        <dbReference type="Proteomes" id="UP000235392"/>
    </source>
</evidence>
<gene>
    <name evidence="10" type="ORF">PCASD_19939</name>
</gene>
<keyword evidence="6" id="KW-0256">Endoplasmic reticulum</keyword>
<evidence type="ECO:0000256" key="9">
    <source>
        <dbReference type="SAM" id="MobiDB-lite"/>
    </source>
</evidence>
<evidence type="ECO:0000256" key="2">
    <source>
        <dbReference type="ARBA" id="ARBA00007695"/>
    </source>
</evidence>
<keyword evidence="5" id="KW-0732">Signal</keyword>
<dbReference type="PANTHER" id="PTHR21397">
    <property type="entry name" value="CHROMATIN COMPLEXES SUBUNIT BAP18-RELATED"/>
    <property type="match status" value="1"/>
</dbReference>
<name>A0A2N5SL22_9BASI</name>
<evidence type="ECO:0000256" key="3">
    <source>
        <dbReference type="ARBA" id="ARBA00020105"/>
    </source>
</evidence>
<comment type="caution">
    <text evidence="10">The sequence shown here is derived from an EMBL/GenBank/DDBJ whole genome shotgun (WGS) entry which is preliminary data.</text>
</comment>
<evidence type="ECO:0000256" key="7">
    <source>
        <dbReference type="ARBA" id="ARBA00022989"/>
    </source>
</evidence>
<comment type="subcellular location">
    <subcellularLocation>
        <location evidence="1">Endoplasmic reticulum membrane</location>
        <topology evidence="1">Single-pass type I membrane protein</topology>
    </subcellularLocation>
</comment>
<dbReference type="EMBL" id="PGCI01000836">
    <property type="protein sequence ID" value="PLW13933.1"/>
    <property type="molecule type" value="Genomic_DNA"/>
</dbReference>